<organism evidence="2 3">
    <name type="scientific">Urbifossiella limnaea</name>
    <dbReference type="NCBI Taxonomy" id="2528023"/>
    <lineage>
        <taxon>Bacteria</taxon>
        <taxon>Pseudomonadati</taxon>
        <taxon>Planctomycetota</taxon>
        <taxon>Planctomycetia</taxon>
        <taxon>Gemmatales</taxon>
        <taxon>Gemmataceae</taxon>
        <taxon>Urbifossiella</taxon>
    </lineage>
</organism>
<keyword evidence="1" id="KW-0472">Membrane</keyword>
<keyword evidence="1" id="KW-1133">Transmembrane helix</keyword>
<keyword evidence="1" id="KW-0812">Transmembrane</keyword>
<feature type="transmembrane region" description="Helical" evidence="1">
    <location>
        <begin position="49"/>
        <end position="74"/>
    </location>
</feature>
<sequence>MGAALLDTLPLGLLFLAVVAGAALAVEGGYRLGRYRLSQTIEEKEAPVGAMVGSILALFAFVLAFTFGLAANWFEARRQAVLDEANAIGTTYLRAGLLPEPVRGESARLLREYVDVRLAMVQDGRLPEGLARTDELQRKLWAQALLGAERQPGPITALYVSSLNQVIDIHAVRVQVGVRNRIPTSIWGGLLAVGALAMAAVGYQAGIAATRRSPAMLALVLAFSGVLFMIADMDRPQQGFLTIGQQPMLDLQAGMRADAH</sequence>
<dbReference type="AlphaFoldDB" id="A0A517XWU5"/>
<dbReference type="Pfam" id="PF14023">
    <property type="entry name" value="Bestrophin-like"/>
    <property type="match status" value="1"/>
</dbReference>
<feature type="transmembrane region" description="Helical" evidence="1">
    <location>
        <begin position="213"/>
        <end position="231"/>
    </location>
</feature>
<reference evidence="2 3" key="1">
    <citation type="submission" date="2019-02" db="EMBL/GenBank/DDBJ databases">
        <title>Deep-cultivation of Planctomycetes and their phenomic and genomic characterization uncovers novel biology.</title>
        <authorList>
            <person name="Wiegand S."/>
            <person name="Jogler M."/>
            <person name="Boedeker C."/>
            <person name="Pinto D."/>
            <person name="Vollmers J."/>
            <person name="Rivas-Marin E."/>
            <person name="Kohn T."/>
            <person name="Peeters S.H."/>
            <person name="Heuer A."/>
            <person name="Rast P."/>
            <person name="Oberbeckmann S."/>
            <person name="Bunk B."/>
            <person name="Jeske O."/>
            <person name="Meyerdierks A."/>
            <person name="Storesund J.E."/>
            <person name="Kallscheuer N."/>
            <person name="Luecker S."/>
            <person name="Lage O.M."/>
            <person name="Pohl T."/>
            <person name="Merkel B.J."/>
            <person name="Hornburger P."/>
            <person name="Mueller R.-W."/>
            <person name="Bruemmer F."/>
            <person name="Labrenz M."/>
            <person name="Spormann A.M."/>
            <person name="Op den Camp H."/>
            <person name="Overmann J."/>
            <person name="Amann R."/>
            <person name="Jetten M.S.M."/>
            <person name="Mascher T."/>
            <person name="Medema M.H."/>
            <person name="Devos D.P."/>
            <person name="Kaster A.-K."/>
            <person name="Ovreas L."/>
            <person name="Rohde M."/>
            <person name="Galperin M.Y."/>
            <person name="Jogler C."/>
        </authorList>
    </citation>
    <scope>NUCLEOTIDE SEQUENCE [LARGE SCALE GENOMIC DNA]</scope>
    <source>
        <strain evidence="2 3">ETA_A1</strain>
    </source>
</reference>
<dbReference type="Proteomes" id="UP000319576">
    <property type="component" value="Chromosome"/>
</dbReference>
<protein>
    <recommendedName>
        <fullName evidence="4">DUF4239 domain-containing protein</fullName>
    </recommendedName>
</protein>
<gene>
    <name evidence="2" type="ORF">ETAA1_39550</name>
</gene>
<dbReference type="KEGG" id="uli:ETAA1_39550"/>
<evidence type="ECO:0000313" key="3">
    <source>
        <dbReference type="Proteomes" id="UP000319576"/>
    </source>
</evidence>
<keyword evidence="3" id="KW-1185">Reference proteome</keyword>
<feature type="transmembrane region" description="Helical" evidence="1">
    <location>
        <begin position="186"/>
        <end position="207"/>
    </location>
</feature>
<name>A0A517XWU5_9BACT</name>
<evidence type="ECO:0000256" key="1">
    <source>
        <dbReference type="SAM" id="Phobius"/>
    </source>
</evidence>
<dbReference type="RefSeq" id="WP_145241336.1">
    <property type="nucleotide sequence ID" value="NZ_CP036273.1"/>
</dbReference>
<dbReference type="InterPro" id="IPR025333">
    <property type="entry name" value="DUF4239"/>
</dbReference>
<evidence type="ECO:0008006" key="4">
    <source>
        <dbReference type="Google" id="ProtNLM"/>
    </source>
</evidence>
<proteinExistence type="predicted"/>
<dbReference type="EMBL" id="CP036273">
    <property type="protein sequence ID" value="QDU21980.1"/>
    <property type="molecule type" value="Genomic_DNA"/>
</dbReference>
<dbReference type="OrthoDB" id="272864at2"/>
<evidence type="ECO:0000313" key="2">
    <source>
        <dbReference type="EMBL" id="QDU21980.1"/>
    </source>
</evidence>
<accession>A0A517XWU5</accession>